<evidence type="ECO:0000256" key="1">
    <source>
        <dbReference type="SAM" id="MobiDB-lite"/>
    </source>
</evidence>
<dbReference type="PANTHER" id="PTHR12296:SF16">
    <property type="entry name" value="C-MYC PROMOTER-BINDING PROTEIN"/>
    <property type="match status" value="1"/>
</dbReference>
<name>A0A4W5KLI3_9TELE</name>
<organism evidence="2 3">
    <name type="scientific">Hucho hucho</name>
    <name type="common">huchen</name>
    <dbReference type="NCBI Taxonomy" id="62062"/>
    <lineage>
        <taxon>Eukaryota</taxon>
        <taxon>Metazoa</taxon>
        <taxon>Chordata</taxon>
        <taxon>Craniata</taxon>
        <taxon>Vertebrata</taxon>
        <taxon>Euteleostomi</taxon>
        <taxon>Actinopterygii</taxon>
        <taxon>Neopterygii</taxon>
        <taxon>Teleostei</taxon>
        <taxon>Protacanthopterygii</taxon>
        <taxon>Salmoniformes</taxon>
        <taxon>Salmonidae</taxon>
        <taxon>Salmoninae</taxon>
        <taxon>Hucho</taxon>
    </lineage>
</organism>
<sequence>MTFSCPSPQVDSDKPDETRLIEIDESQRSEHTVFITPPELPHLPDGEEHPLCYSYAGFPVLSLDLFDSMEGLRPPASRLAARQSCPTSPAPMFRRTKQVSTHHTHTHTHTHTRF</sequence>
<protein>
    <submittedName>
        <fullName evidence="2">Uncharacterized protein</fullName>
    </submittedName>
</protein>
<evidence type="ECO:0000313" key="3">
    <source>
        <dbReference type="Proteomes" id="UP000314982"/>
    </source>
</evidence>
<proteinExistence type="predicted"/>
<dbReference type="GO" id="GO:0032483">
    <property type="term" value="P:regulation of Rab protein signal transduction"/>
    <property type="evidence" value="ECO:0007669"/>
    <property type="project" value="TreeGrafter"/>
</dbReference>
<evidence type="ECO:0000313" key="2">
    <source>
        <dbReference type="Ensembl" id="ENSHHUP00000012826.1"/>
    </source>
</evidence>
<dbReference type="AlphaFoldDB" id="A0A4W5KLI3"/>
<accession>A0A4W5KLI3</accession>
<reference evidence="2" key="3">
    <citation type="submission" date="2025-09" db="UniProtKB">
        <authorList>
            <consortium name="Ensembl"/>
        </authorList>
    </citation>
    <scope>IDENTIFICATION</scope>
</reference>
<dbReference type="GeneTree" id="ENSGT00940000155836"/>
<feature type="region of interest" description="Disordered" evidence="1">
    <location>
        <begin position="77"/>
        <end position="114"/>
    </location>
</feature>
<dbReference type="GO" id="GO:0005085">
    <property type="term" value="F:guanyl-nucleotide exchange factor activity"/>
    <property type="evidence" value="ECO:0007669"/>
    <property type="project" value="UniProtKB-ARBA"/>
</dbReference>
<reference evidence="2" key="2">
    <citation type="submission" date="2025-08" db="UniProtKB">
        <authorList>
            <consortium name="Ensembl"/>
        </authorList>
    </citation>
    <scope>IDENTIFICATION</scope>
</reference>
<dbReference type="Ensembl" id="ENSHHUT00000013241.1">
    <property type="protein sequence ID" value="ENSHHUP00000012826.1"/>
    <property type="gene ID" value="ENSHHUG00000007870.1"/>
</dbReference>
<dbReference type="Proteomes" id="UP000314982">
    <property type="component" value="Unassembled WGS sequence"/>
</dbReference>
<keyword evidence="3" id="KW-1185">Reference proteome</keyword>
<dbReference type="GO" id="GO:0031410">
    <property type="term" value="C:cytoplasmic vesicle"/>
    <property type="evidence" value="ECO:0007669"/>
    <property type="project" value="TreeGrafter"/>
</dbReference>
<reference evidence="3" key="1">
    <citation type="submission" date="2018-06" db="EMBL/GenBank/DDBJ databases">
        <title>Genome assembly of Danube salmon.</title>
        <authorList>
            <person name="Macqueen D.J."/>
            <person name="Gundappa M.K."/>
        </authorList>
    </citation>
    <scope>NUCLEOTIDE SEQUENCE [LARGE SCALE GENOMIC DNA]</scope>
</reference>
<feature type="compositionally biased region" description="Basic residues" evidence="1">
    <location>
        <begin position="94"/>
        <end position="114"/>
    </location>
</feature>
<dbReference type="InterPro" id="IPR051696">
    <property type="entry name" value="DENN_Domain_GEFs"/>
</dbReference>
<dbReference type="PANTHER" id="PTHR12296">
    <property type="entry name" value="DENN DOMAIN-CONTAINING PROTEIN 4"/>
    <property type="match status" value="1"/>
</dbReference>